<reference evidence="13 14" key="1">
    <citation type="submission" date="2016-12" db="EMBL/GenBank/DDBJ databases">
        <title>Isolation and genomic insights into novel planktonic Zetaproteobacteria from stratified waters of the Chesapeake Bay.</title>
        <authorList>
            <person name="McAllister S.M."/>
            <person name="Kato S."/>
            <person name="Chan C.S."/>
            <person name="Chiu B.K."/>
            <person name="Field E.K."/>
        </authorList>
    </citation>
    <scope>NUCLEOTIDE SEQUENCE [LARGE SCALE GENOMIC DNA]</scope>
    <source>
        <strain evidence="13 14">CP-5</strain>
    </source>
</reference>
<evidence type="ECO:0000256" key="8">
    <source>
        <dbReference type="ARBA" id="ARBA00034808"/>
    </source>
</evidence>
<dbReference type="SUPFAM" id="SSF52540">
    <property type="entry name" value="P-loop containing nucleoside triphosphate hydrolases"/>
    <property type="match status" value="1"/>
</dbReference>
<dbReference type="CDD" id="cd17932">
    <property type="entry name" value="DEXQc_UvrD"/>
    <property type="match status" value="1"/>
</dbReference>
<dbReference type="Gene3D" id="1.10.10.160">
    <property type="match status" value="1"/>
</dbReference>
<dbReference type="EMBL" id="CP018799">
    <property type="protein sequence ID" value="ATX79979.1"/>
    <property type="molecule type" value="Genomic_DNA"/>
</dbReference>
<feature type="domain" description="UvrD-like helicase C-terminal" evidence="12">
    <location>
        <begin position="273"/>
        <end position="548"/>
    </location>
</feature>
<dbReference type="GO" id="GO:0005524">
    <property type="term" value="F:ATP binding"/>
    <property type="evidence" value="ECO:0007669"/>
    <property type="project" value="UniProtKB-UniRule"/>
</dbReference>
<evidence type="ECO:0000256" key="2">
    <source>
        <dbReference type="ARBA" id="ARBA00022741"/>
    </source>
</evidence>
<keyword evidence="3 10" id="KW-0378">Hydrolase</keyword>
<dbReference type="PROSITE" id="PS51217">
    <property type="entry name" value="UVRD_HELICASE_CTER"/>
    <property type="match status" value="1"/>
</dbReference>
<dbReference type="InterPro" id="IPR014017">
    <property type="entry name" value="DNA_helicase_UvrD-like_C"/>
</dbReference>
<comment type="catalytic activity">
    <reaction evidence="7">
        <text>Couples ATP hydrolysis with the unwinding of duplex DNA by translocating in the 3'-5' direction.</text>
        <dbReference type="EC" id="5.6.2.4"/>
    </reaction>
</comment>
<keyword evidence="14" id="KW-1185">Reference proteome</keyword>
<dbReference type="GO" id="GO:0000725">
    <property type="term" value="P:recombinational repair"/>
    <property type="evidence" value="ECO:0007669"/>
    <property type="project" value="TreeGrafter"/>
</dbReference>
<evidence type="ECO:0000313" key="13">
    <source>
        <dbReference type="EMBL" id="ATX79979.1"/>
    </source>
</evidence>
<dbReference type="GO" id="GO:0016887">
    <property type="term" value="F:ATP hydrolysis activity"/>
    <property type="evidence" value="ECO:0007669"/>
    <property type="project" value="RHEA"/>
</dbReference>
<evidence type="ECO:0000256" key="3">
    <source>
        <dbReference type="ARBA" id="ARBA00022801"/>
    </source>
</evidence>
<name>A0A2K8L186_MARES</name>
<evidence type="ECO:0000256" key="5">
    <source>
        <dbReference type="ARBA" id="ARBA00022840"/>
    </source>
</evidence>
<gene>
    <name evidence="13" type="ORF">Ga0123461_1566</name>
</gene>
<dbReference type="InterPro" id="IPR014016">
    <property type="entry name" value="UvrD-like_ATP-bd"/>
</dbReference>
<dbReference type="GO" id="GO:0043138">
    <property type="term" value="F:3'-5' DNA helicase activity"/>
    <property type="evidence" value="ECO:0007669"/>
    <property type="project" value="UniProtKB-EC"/>
</dbReference>
<evidence type="ECO:0000259" key="11">
    <source>
        <dbReference type="PROSITE" id="PS51198"/>
    </source>
</evidence>
<keyword evidence="4 10" id="KW-0347">Helicase</keyword>
<evidence type="ECO:0000256" key="1">
    <source>
        <dbReference type="ARBA" id="ARBA00009922"/>
    </source>
</evidence>
<dbReference type="Pfam" id="PF13361">
    <property type="entry name" value="UvrD_C"/>
    <property type="match status" value="1"/>
</dbReference>
<dbReference type="Gene3D" id="3.40.50.300">
    <property type="entry name" value="P-loop containing nucleotide triphosphate hydrolases"/>
    <property type="match status" value="2"/>
</dbReference>
<comment type="catalytic activity">
    <reaction evidence="9">
        <text>ATP + H2O = ADP + phosphate + H(+)</text>
        <dbReference type="Rhea" id="RHEA:13065"/>
        <dbReference type="ChEBI" id="CHEBI:15377"/>
        <dbReference type="ChEBI" id="CHEBI:15378"/>
        <dbReference type="ChEBI" id="CHEBI:30616"/>
        <dbReference type="ChEBI" id="CHEBI:43474"/>
        <dbReference type="ChEBI" id="CHEBI:456216"/>
        <dbReference type="EC" id="5.6.2.4"/>
    </reaction>
</comment>
<dbReference type="AlphaFoldDB" id="A0A2K8L186"/>
<keyword evidence="5 10" id="KW-0067">ATP-binding</keyword>
<evidence type="ECO:0000259" key="12">
    <source>
        <dbReference type="PROSITE" id="PS51217"/>
    </source>
</evidence>
<dbReference type="Pfam" id="PF00580">
    <property type="entry name" value="UvrD-helicase"/>
    <property type="match status" value="1"/>
</dbReference>
<protein>
    <recommendedName>
        <fullName evidence="8">DNA 3'-5' helicase</fullName>
        <ecNumber evidence="8">5.6.2.4</ecNumber>
    </recommendedName>
</protein>
<evidence type="ECO:0000256" key="7">
    <source>
        <dbReference type="ARBA" id="ARBA00034617"/>
    </source>
</evidence>
<evidence type="ECO:0000256" key="10">
    <source>
        <dbReference type="PROSITE-ProRule" id="PRU00560"/>
    </source>
</evidence>
<feature type="domain" description="UvrD-like helicase ATP-binding" evidence="11">
    <location>
        <begin position="4"/>
        <end position="272"/>
    </location>
</feature>
<evidence type="ECO:0000256" key="6">
    <source>
        <dbReference type="ARBA" id="ARBA00023235"/>
    </source>
</evidence>
<feature type="binding site" evidence="10">
    <location>
        <begin position="25"/>
        <end position="32"/>
    </location>
    <ligand>
        <name>ATP</name>
        <dbReference type="ChEBI" id="CHEBI:30616"/>
    </ligand>
</feature>
<evidence type="ECO:0000256" key="4">
    <source>
        <dbReference type="ARBA" id="ARBA00022806"/>
    </source>
</evidence>
<dbReference type="EC" id="5.6.2.4" evidence="8"/>
<dbReference type="Proteomes" id="UP000231701">
    <property type="component" value="Chromosome"/>
</dbReference>
<keyword evidence="6" id="KW-0413">Isomerase</keyword>
<dbReference type="GO" id="GO:0005829">
    <property type="term" value="C:cytosol"/>
    <property type="evidence" value="ECO:0007669"/>
    <property type="project" value="TreeGrafter"/>
</dbReference>
<dbReference type="PANTHER" id="PTHR11070:SF64">
    <property type="entry name" value="ATP-DEPENDENT DNA HELICASE REP"/>
    <property type="match status" value="1"/>
</dbReference>
<accession>A0A2K8L186</accession>
<sequence length="658" mass="74979">MSSNQLNEEQYRAVHHRGGPLLVLAGAGSGKTRVITERIATLVERDVPEDAITAVTFTNKAAKEMRERLQMRLGKKADKLRICTFHALGLAIVREHAKLLNRRANVSVFAGAEQKSALKSVLSDMKLPADADQVDRLLSRLSSLKNGLIEAHDNQLSAIRERYDQLLERMNAVDFDDLIVLPITLLGENDEVRALWRSRARHFLVDEYQDSSRVQYEWVRLLVPEKGNLTVVGDDDQSIYGWRGAEVKNLFLLDRDYPTLTVIKLEENYRSTGSILEASNSLISKNSERLGKTLRSNLGMGKPVRVWESPNPEEEAQRVASDIKGRRMAADDGKSGSNWDHFCVLYRASYQAREIELAMRREKIPYHITGGLSFFDRAEIQDLLAYLRLIANFDDDLAFMRAIARPRRGIGDVALGELGLFAMAHGISLLSACLHEELEHKRAHSLHEFGDLIVALEFQFKHGEADEAFDAALDMTHLEAAIRAEAEDEEKAEMRMGNLMELRRWWIMHAEKGGDLASFLQDIFLMADKKDDDPSGQVRLMTVHGSKGLEFDNVYVVGVEDGMFPHQSALEENRMEEERRLMYVAMTRARYFLTLSYTRVRKRFGQKEKCAPSPFLKEPDQSVMRWVDRDTDSEEAKEEAEDFMAAMRKNLERMQASR</sequence>
<dbReference type="OrthoDB" id="5287170at2"/>
<keyword evidence="2 10" id="KW-0547">Nucleotide-binding</keyword>
<comment type="similarity">
    <text evidence="1">Belongs to the helicase family. UvrD subfamily.</text>
</comment>
<dbReference type="InterPro" id="IPR013986">
    <property type="entry name" value="DExx_box_DNA_helicase_dom_sf"/>
</dbReference>
<dbReference type="PANTHER" id="PTHR11070">
    <property type="entry name" value="UVRD / RECB / PCRA DNA HELICASE FAMILY MEMBER"/>
    <property type="match status" value="1"/>
</dbReference>
<dbReference type="RefSeq" id="WP_100277804.1">
    <property type="nucleotide sequence ID" value="NZ_CP018799.1"/>
</dbReference>
<evidence type="ECO:0000313" key="14">
    <source>
        <dbReference type="Proteomes" id="UP000231701"/>
    </source>
</evidence>
<dbReference type="GO" id="GO:0003677">
    <property type="term" value="F:DNA binding"/>
    <property type="evidence" value="ECO:0007669"/>
    <property type="project" value="InterPro"/>
</dbReference>
<dbReference type="Gene3D" id="1.10.486.10">
    <property type="entry name" value="PCRA, domain 4"/>
    <property type="match status" value="1"/>
</dbReference>
<dbReference type="InterPro" id="IPR027417">
    <property type="entry name" value="P-loop_NTPase"/>
</dbReference>
<organism evidence="13 14">
    <name type="scientific">Mariprofundus aestuarium</name>
    <dbReference type="NCBI Taxonomy" id="1921086"/>
    <lineage>
        <taxon>Bacteria</taxon>
        <taxon>Pseudomonadati</taxon>
        <taxon>Pseudomonadota</taxon>
        <taxon>Candidatius Mariprofundia</taxon>
        <taxon>Mariprofundales</taxon>
        <taxon>Mariprofundaceae</taxon>
        <taxon>Mariprofundus</taxon>
    </lineage>
</organism>
<dbReference type="PROSITE" id="PS51198">
    <property type="entry name" value="UVRD_HELICASE_ATP_BIND"/>
    <property type="match status" value="1"/>
</dbReference>
<dbReference type="KEGG" id="maes:Ga0123461_1566"/>
<evidence type="ECO:0000256" key="9">
    <source>
        <dbReference type="ARBA" id="ARBA00048988"/>
    </source>
</evidence>
<proteinExistence type="inferred from homology"/>
<dbReference type="InterPro" id="IPR000212">
    <property type="entry name" value="DNA_helicase_UvrD/REP"/>
</dbReference>